<feature type="transmembrane region" description="Helical" evidence="5">
    <location>
        <begin position="367"/>
        <end position="384"/>
    </location>
</feature>
<name>A0A371DFM7_9APHY</name>
<proteinExistence type="predicted"/>
<dbReference type="PANTHER" id="PTHR23501:SF102">
    <property type="entry name" value="DRUG TRANSPORTER, PUTATIVE (AFU_ORTHOLOGUE AFUA_3G08530)-RELATED"/>
    <property type="match status" value="1"/>
</dbReference>
<dbReference type="SUPFAM" id="SSF103473">
    <property type="entry name" value="MFS general substrate transporter"/>
    <property type="match status" value="1"/>
</dbReference>
<accession>A0A371DFM7</accession>
<feature type="transmembrane region" description="Helical" evidence="5">
    <location>
        <begin position="396"/>
        <end position="417"/>
    </location>
</feature>
<dbReference type="GO" id="GO:0005886">
    <property type="term" value="C:plasma membrane"/>
    <property type="evidence" value="ECO:0007669"/>
    <property type="project" value="TreeGrafter"/>
</dbReference>
<feature type="transmembrane region" description="Helical" evidence="5">
    <location>
        <begin position="39"/>
        <end position="64"/>
    </location>
</feature>
<feature type="transmembrane region" description="Helical" evidence="5">
    <location>
        <begin position="338"/>
        <end position="361"/>
    </location>
</feature>
<keyword evidence="8" id="KW-1185">Reference proteome</keyword>
<dbReference type="InterPro" id="IPR005829">
    <property type="entry name" value="Sugar_transporter_CS"/>
</dbReference>
<dbReference type="PRINTS" id="PR01036">
    <property type="entry name" value="TCRTETB"/>
</dbReference>
<feature type="transmembrane region" description="Helical" evidence="5">
    <location>
        <begin position="497"/>
        <end position="520"/>
    </location>
</feature>
<organism evidence="7 8">
    <name type="scientific">Lentinus brumalis</name>
    <dbReference type="NCBI Taxonomy" id="2498619"/>
    <lineage>
        <taxon>Eukaryota</taxon>
        <taxon>Fungi</taxon>
        <taxon>Dikarya</taxon>
        <taxon>Basidiomycota</taxon>
        <taxon>Agaricomycotina</taxon>
        <taxon>Agaricomycetes</taxon>
        <taxon>Polyporales</taxon>
        <taxon>Polyporaceae</taxon>
        <taxon>Lentinus</taxon>
    </lineage>
</organism>
<keyword evidence="4 5" id="KW-0472">Membrane</keyword>
<dbReference type="Gene3D" id="1.20.1720.10">
    <property type="entry name" value="Multidrug resistance protein D"/>
    <property type="match status" value="1"/>
</dbReference>
<feature type="transmembrane region" description="Helical" evidence="5">
    <location>
        <begin position="164"/>
        <end position="182"/>
    </location>
</feature>
<gene>
    <name evidence="7" type="ORF">OH76DRAFT_324158</name>
</gene>
<sequence length="545" mass="58082">MPSDVLDISAAPTALSLEDDTLRSPPDSDVQRGGKGVRFWIILAALLLSTFLAVLEAYAVSTALPTIVADLRADQFVWVANAYGIASSALLPLSGGLSEAFGRRSVVIGSVALYAAGSALSGAAQNMNMLIAARAVQGAGAGGIYALTQIILSDLVTLQERGAYNGSFGLIWALGGSLGPLVGGALSHHTTWRWLFYLNIPACALVAFFMVLFLRLSKPSSMRRSEVFARIDIIGNLLIIGSTCSIVIGLTWGGVEFAWVSAHVLVPLCVGIVGIVAFLAYEWLYCLYPVVPLYLLSNRTSLSGYIQIALSSIINITLLYFLPVYYQACKDASPTASGVDLFGLCFSSGPMAVLAGASVALTKRYRPQLWLAWCLIIAGLVLISRTTEVTARAASIGYQIPIGVGIGIIFSAVYFPVLAPLPITSNAPALSFLIYLRTFSQIWGVTVGGALLQNELKRRLPASIKTVVLGVDNIAYAVVPVIRTLPQPLKDTVREAFAAALVPIWRMLIGVAAVGLLVSLPMKSLPLHTMKDESWGMQDASKRDE</sequence>
<dbReference type="PROSITE" id="PS00216">
    <property type="entry name" value="SUGAR_TRANSPORT_1"/>
    <property type="match status" value="1"/>
</dbReference>
<evidence type="ECO:0000256" key="1">
    <source>
        <dbReference type="ARBA" id="ARBA00004141"/>
    </source>
</evidence>
<evidence type="ECO:0000313" key="7">
    <source>
        <dbReference type="EMBL" id="RDX51316.1"/>
    </source>
</evidence>
<dbReference type="STRING" id="139420.A0A371DFM7"/>
<dbReference type="OrthoDB" id="3437016at2759"/>
<feature type="transmembrane region" description="Helical" evidence="5">
    <location>
        <begin position="429"/>
        <end position="452"/>
    </location>
</feature>
<feature type="transmembrane region" description="Helical" evidence="5">
    <location>
        <begin position="233"/>
        <end position="252"/>
    </location>
</feature>
<evidence type="ECO:0000256" key="3">
    <source>
        <dbReference type="ARBA" id="ARBA00022989"/>
    </source>
</evidence>
<protein>
    <submittedName>
        <fullName evidence="7">Mfs1.2</fullName>
    </submittedName>
</protein>
<dbReference type="GO" id="GO:0022857">
    <property type="term" value="F:transmembrane transporter activity"/>
    <property type="evidence" value="ECO:0007669"/>
    <property type="project" value="InterPro"/>
</dbReference>
<evidence type="ECO:0000256" key="2">
    <source>
        <dbReference type="ARBA" id="ARBA00022692"/>
    </source>
</evidence>
<dbReference type="InterPro" id="IPR011701">
    <property type="entry name" value="MFS"/>
</dbReference>
<dbReference type="PROSITE" id="PS50850">
    <property type="entry name" value="MFS"/>
    <property type="match status" value="1"/>
</dbReference>
<dbReference type="AlphaFoldDB" id="A0A371DFM7"/>
<evidence type="ECO:0000256" key="4">
    <source>
        <dbReference type="ARBA" id="ARBA00023136"/>
    </source>
</evidence>
<feature type="transmembrane region" description="Helical" evidence="5">
    <location>
        <begin position="194"/>
        <end position="213"/>
    </location>
</feature>
<feature type="transmembrane region" description="Helical" evidence="5">
    <location>
        <begin position="304"/>
        <end position="326"/>
    </location>
</feature>
<keyword evidence="2 5" id="KW-0812">Transmembrane</keyword>
<evidence type="ECO:0000256" key="5">
    <source>
        <dbReference type="SAM" id="Phobius"/>
    </source>
</evidence>
<dbReference type="Pfam" id="PF07690">
    <property type="entry name" value="MFS_1"/>
    <property type="match status" value="1"/>
</dbReference>
<evidence type="ECO:0000259" key="6">
    <source>
        <dbReference type="PROSITE" id="PS50850"/>
    </source>
</evidence>
<feature type="domain" description="Major facilitator superfamily (MFS) profile" evidence="6">
    <location>
        <begin position="42"/>
        <end position="527"/>
    </location>
</feature>
<dbReference type="InterPro" id="IPR036259">
    <property type="entry name" value="MFS_trans_sf"/>
</dbReference>
<dbReference type="InterPro" id="IPR020846">
    <property type="entry name" value="MFS_dom"/>
</dbReference>
<feature type="transmembrane region" description="Helical" evidence="5">
    <location>
        <begin position="76"/>
        <end position="94"/>
    </location>
</feature>
<dbReference type="Proteomes" id="UP000256964">
    <property type="component" value="Unassembled WGS sequence"/>
</dbReference>
<evidence type="ECO:0000313" key="8">
    <source>
        <dbReference type="Proteomes" id="UP000256964"/>
    </source>
</evidence>
<keyword evidence="3 5" id="KW-1133">Transmembrane helix</keyword>
<feature type="transmembrane region" description="Helical" evidence="5">
    <location>
        <begin position="264"/>
        <end position="284"/>
    </location>
</feature>
<comment type="subcellular location">
    <subcellularLocation>
        <location evidence="1">Membrane</location>
        <topology evidence="1">Multi-pass membrane protein</topology>
    </subcellularLocation>
</comment>
<feature type="transmembrane region" description="Helical" evidence="5">
    <location>
        <begin position="131"/>
        <end position="152"/>
    </location>
</feature>
<dbReference type="PANTHER" id="PTHR23501">
    <property type="entry name" value="MAJOR FACILITATOR SUPERFAMILY"/>
    <property type="match status" value="1"/>
</dbReference>
<feature type="transmembrane region" description="Helical" evidence="5">
    <location>
        <begin position="464"/>
        <end position="485"/>
    </location>
</feature>
<reference evidence="7 8" key="1">
    <citation type="journal article" date="2018" name="Biotechnol. Biofuels">
        <title>Integrative visual omics of the white-rot fungus Polyporus brumalis exposes the biotechnological potential of its oxidative enzymes for delignifying raw plant biomass.</title>
        <authorList>
            <person name="Miyauchi S."/>
            <person name="Rancon A."/>
            <person name="Drula E."/>
            <person name="Hage H."/>
            <person name="Chaduli D."/>
            <person name="Favel A."/>
            <person name="Grisel S."/>
            <person name="Henrissat B."/>
            <person name="Herpoel-Gimbert I."/>
            <person name="Ruiz-Duenas F.J."/>
            <person name="Chevret D."/>
            <person name="Hainaut M."/>
            <person name="Lin J."/>
            <person name="Wang M."/>
            <person name="Pangilinan J."/>
            <person name="Lipzen A."/>
            <person name="Lesage-Meessen L."/>
            <person name="Navarro D."/>
            <person name="Riley R."/>
            <person name="Grigoriev I.V."/>
            <person name="Zhou S."/>
            <person name="Raouche S."/>
            <person name="Rosso M.N."/>
        </authorList>
    </citation>
    <scope>NUCLEOTIDE SEQUENCE [LARGE SCALE GENOMIC DNA]</scope>
    <source>
        <strain evidence="7 8">BRFM 1820</strain>
    </source>
</reference>
<dbReference type="EMBL" id="KZ857395">
    <property type="protein sequence ID" value="RDX51316.1"/>
    <property type="molecule type" value="Genomic_DNA"/>
</dbReference>